<evidence type="ECO:0000313" key="4">
    <source>
        <dbReference type="Proteomes" id="UP000032067"/>
    </source>
</evidence>
<keyword evidence="1" id="KW-1133">Transmembrane helix</keyword>
<gene>
    <name evidence="3" type="ORF">RT97_10695</name>
</gene>
<name>A0A0D0MWE8_VARPD</name>
<keyword evidence="1" id="KW-0472">Membrane</keyword>
<feature type="domain" description="DUF6708" evidence="2">
    <location>
        <begin position="132"/>
        <end position="260"/>
    </location>
</feature>
<keyword evidence="1" id="KW-0812">Transmembrane</keyword>
<dbReference type="EMBL" id="JXQQ01000022">
    <property type="protein sequence ID" value="KIQ33440.1"/>
    <property type="molecule type" value="Genomic_DNA"/>
</dbReference>
<reference evidence="3 4" key="1">
    <citation type="submission" date="2014-12" db="EMBL/GenBank/DDBJ databases">
        <title>16Stimator: statistical estimation of ribosomal gene copy numbers from draft genome assemblies.</title>
        <authorList>
            <person name="Perisin M.A."/>
            <person name="Vetter M."/>
            <person name="Gilbert J.A."/>
            <person name="Bergelson J."/>
        </authorList>
    </citation>
    <scope>NUCLEOTIDE SEQUENCE [LARGE SCALE GENOMIC DNA]</scope>
    <source>
        <strain evidence="3 4">MEDvA23</strain>
    </source>
</reference>
<comment type="caution">
    <text evidence="3">The sequence shown here is derived from an EMBL/GenBank/DDBJ whole genome shotgun (WGS) entry which is preliminary data.</text>
</comment>
<sequence length="311" mass="35360">MSRENNPDYDIRLPQWNAPDPQFEFVEKVQKKTLLEGKAPWRIASREKRELVHGKASSCDSLLGIHSNAIVVGAPAGTTEITFMMGLYAVLIGLAACMFGWGAFESILELDSSRSDYVLNLSMSTVSTSAALFFLVAAIFFFRVGFLTPRDLPVLFNRKTREVSFFTVIPLRFWKIWQRAGVGEVKTYRWDDAYARSYQLTEMTGEAARSTYLLALLWSDPGRPRHCKEIVTIGYKGWWEDELLWRLYEHIRRYMEEGGPPIQPGESLRHSGTGKLPQFPPEVIAAAGGPAFSEEEVRRLASIREWQTPAR</sequence>
<organism evidence="3 4">
    <name type="scientific">Variovorax paradoxus</name>
    <dbReference type="NCBI Taxonomy" id="34073"/>
    <lineage>
        <taxon>Bacteria</taxon>
        <taxon>Pseudomonadati</taxon>
        <taxon>Pseudomonadota</taxon>
        <taxon>Betaproteobacteria</taxon>
        <taxon>Burkholderiales</taxon>
        <taxon>Comamonadaceae</taxon>
        <taxon>Variovorax</taxon>
    </lineage>
</organism>
<feature type="transmembrane region" description="Helical" evidence="1">
    <location>
        <begin position="124"/>
        <end position="142"/>
    </location>
</feature>
<dbReference type="InterPro" id="IPR046554">
    <property type="entry name" value="DUF6708"/>
</dbReference>
<dbReference type="Proteomes" id="UP000032067">
    <property type="component" value="Unassembled WGS sequence"/>
</dbReference>
<evidence type="ECO:0000259" key="2">
    <source>
        <dbReference type="Pfam" id="PF20455"/>
    </source>
</evidence>
<dbReference type="AlphaFoldDB" id="A0A0D0MWE8"/>
<protein>
    <recommendedName>
        <fullName evidence="2">DUF6708 domain-containing protein</fullName>
    </recommendedName>
</protein>
<feature type="transmembrane region" description="Helical" evidence="1">
    <location>
        <begin position="85"/>
        <end position="104"/>
    </location>
</feature>
<proteinExistence type="predicted"/>
<evidence type="ECO:0000313" key="3">
    <source>
        <dbReference type="EMBL" id="KIQ33440.1"/>
    </source>
</evidence>
<dbReference type="Pfam" id="PF20455">
    <property type="entry name" value="DUF6708"/>
    <property type="match status" value="1"/>
</dbReference>
<evidence type="ECO:0000256" key="1">
    <source>
        <dbReference type="SAM" id="Phobius"/>
    </source>
</evidence>
<accession>A0A0D0MWE8</accession>